<feature type="region of interest" description="Disordered" evidence="1">
    <location>
        <begin position="1"/>
        <end position="56"/>
    </location>
</feature>
<evidence type="ECO:0000313" key="2">
    <source>
        <dbReference type="EnsemblPlants" id="OPUNC10G05660.1"/>
    </source>
</evidence>
<dbReference type="Gramene" id="OPUNC10G05660.1">
    <property type="protein sequence ID" value="OPUNC10G05660.1"/>
    <property type="gene ID" value="OPUNC10G05660"/>
</dbReference>
<protein>
    <submittedName>
        <fullName evidence="2">Uncharacterized protein</fullName>
    </submittedName>
</protein>
<organism evidence="2">
    <name type="scientific">Oryza punctata</name>
    <name type="common">Red rice</name>
    <dbReference type="NCBI Taxonomy" id="4537"/>
    <lineage>
        <taxon>Eukaryota</taxon>
        <taxon>Viridiplantae</taxon>
        <taxon>Streptophyta</taxon>
        <taxon>Embryophyta</taxon>
        <taxon>Tracheophyta</taxon>
        <taxon>Spermatophyta</taxon>
        <taxon>Magnoliopsida</taxon>
        <taxon>Liliopsida</taxon>
        <taxon>Poales</taxon>
        <taxon>Poaceae</taxon>
        <taxon>BOP clade</taxon>
        <taxon>Oryzoideae</taxon>
        <taxon>Oryzeae</taxon>
        <taxon>Oryzinae</taxon>
        <taxon>Oryza</taxon>
    </lineage>
</organism>
<dbReference type="AlphaFoldDB" id="A0A0E0M6N5"/>
<dbReference type="EnsemblPlants" id="OPUNC10G05660.1">
    <property type="protein sequence ID" value="OPUNC10G05660.1"/>
    <property type="gene ID" value="OPUNC10G05660"/>
</dbReference>
<dbReference type="HOGENOM" id="CLU_2489967_0_0_1"/>
<feature type="compositionally biased region" description="Basic and acidic residues" evidence="1">
    <location>
        <begin position="1"/>
        <end position="13"/>
    </location>
</feature>
<proteinExistence type="predicted"/>
<name>A0A0E0M6N5_ORYPU</name>
<reference evidence="2" key="2">
    <citation type="submission" date="2018-05" db="EMBL/GenBank/DDBJ databases">
        <title>OpunRS2 (Oryza punctata Reference Sequence Version 2).</title>
        <authorList>
            <person name="Zhang J."/>
            <person name="Kudrna D."/>
            <person name="Lee S."/>
            <person name="Talag J."/>
            <person name="Welchert J."/>
            <person name="Wing R.A."/>
        </authorList>
    </citation>
    <scope>NUCLEOTIDE SEQUENCE [LARGE SCALE GENOMIC DNA]</scope>
</reference>
<evidence type="ECO:0000313" key="3">
    <source>
        <dbReference type="Proteomes" id="UP000026962"/>
    </source>
</evidence>
<sequence length="87" mass="9430">PGQRGEEVREGARQWRGRKNRKEEEEEGDGTFGTNRTPRLQRFAPSGEKWSGGVTEDSRAPFTAAAGLLDGRCWSVPNLGGEVGGSV</sequence>
<reference evidence="2" key="1">
    <citation type="submission" date="2015-04" db="UniProtKB">
        <authorList>
            <consortium name="EnsemblPlants"/>
        </authorList>
    </citation>
    <scope>IDENTIFICATION</scope>
</reference>
<keyword evidence="3" id="KW-1185">Reference proteome</keyword>
<accession>A0A0E0M6N5</accession>
<dbReference type="Proteomes" id="UP000026962">
    <property type="component" value="Chromosome 10"/>
</dbReference>
<evidence type="ECO:0000256" key="1">
    <source>
        <dbReference type="SAM" id="MobiDB-lite"/>
    </source>
</evidence>